<dbReference type="Pfam" id="PF00364">
    <property type="entry name" value="Biotin_lipoyl"/>
    <property type="match status" value="1"/>
</dbReference>
<evidence type="ECO:0000259" key="8">
    <source>
        <dbReference type="PROSITE" id="PS50979"/>
    </source>
</evidence>
<evidence type="ECO:0000313" key="9">
    <source>
        <dbReference type="EMBL" id="KNE61490.1"/>
    </source>
</evidence>
<dbReference type="PROSITE" id="PS50979">
    <property type="entry name" value="BC"/>
    <property type="match status" value="1"/>
</dbReference>
<dbReference type="SUPFAM" id="SSF52440">
    <property type="entry name" value="PreATP-grasp domain"/>
    <property type="match status" value="1"/>
</dbReference>
<sequence>MTVMTRPATTTVAGTRTRPIQRVLVANRGEIASRVFRTCRALGKDTVAVYSDADRTMPYVRDALQAVALGPAPATESYLNMSKVIDAAKKAGADAIHPGYGFLSENQAFAQAVLDAGLTWIGPNPASIAAIGDKRRAKELLSQHPQIALVPGYHGANQDVAFLVAKAREIGFPLLLKASAGGGGKGMRVVRDESTLLKDIEMAKGEGLRSFGSDELLMERYFEHIKHIEVQIMGDQHGNVVSLGTRDCSLQRRHQKVIEEAPAPAQYRTAAPGRHAATAHLPPLTMEDAAVQIGRFIQYVGAGTVEFLLDVATGCWYFLEVNTRLQVEHCVTEQVTGLDLVALQLWVAEGQALPMLLPPTPAVAPPPLHAIECRLYAEDPDNEFAPSTGTILQWSAPTSTTTFAAPAGTHVPAIRVESALATGSSVTVFYDAMVCKLITTAPSRAAAVAAMRRVLLDTVCLGVRTNRAFLVRLLSEPAFVDETHSTRTIAEILARDPMTCKTGDDVAVVVSAVAATCWHALAMQRARTAWRCVPSNWSNMPSHAPPKAAWIDLRSKTRVEVTYRRRDDAAHAWEMVVVVGEEPAREPVTVDVHHVDWPHALAVAIDGVQQTVHLARAVEAPRLPRRGNDEMVLHVQPGAMWETVPLQKVSRLWSKAQSAEESDTDYKSLMPCRVLKMHVGHGQLVQKGDLLLVIESMKMEMRIVAKQAGHVTVHVKEGALTEAGVLLAQIKPVPTE</sequence>
<gene>
    <name evidence="9" type="ORF">AMAG_06308</name>
</gene>
<dbReference type="InterPro" id="IPR011764">
    <property type="entry name" value="Biotin_carboxylation_dom"/>
</dbReference>
<dbReference type="SMART" id="SM00878">
    <property type="entry name" value="Biotin_carb_C"/>
    <property type="match status" value="1"/>
</dbReference>
<accession>A0A0L0SGL0</accession>
<keyword evidence="3 6" id="KW-0547">Nucleotide-binding</keyword>
<feature type="domain" description="Biotin carboxylation" evidence="8">
    <location>
        <begin position="19"/>
        <end position="494"/>
    </location>
</feature>
<keyword evidence="4 6" id="KW-0067">ATP-binding</keyword>
<evidence type="ECO:0000256" key="2">
    <source>
        <dbReference type="ARBA" id="ARBA00022598"/>
    </source>
</evidence>
<dbReference type="InterPro" id="IPR011761">
    <property type="entry name" value="ATP-grasp"/>
</dbReference>
<dbReference type="InterPro" id="IPR016185">
    <property type="entry name" value="PreATP-grasp_dom_sf"/>
</dbReference>
<evidence type="ECO:0000256" key="1">
    <source>
        <dbReference type="ARBA" id="ARBA00001953"/>
    </source>
</evidence>
<dbReference type="GO" id="GO:0016874">
    <property type="term" value="F:ligase activity"/>
    <property type="evidence" value="ECO:0007669"/>
    <property type="project" value="UniProtKB-KW"/>
</dbReference>
<dbReference type="AlphaFoldDB" id="A0A0L0SGL0"/>
<dbReference type="InterPro" id="IPR005481">
    <property type="entry name" value="BC-like_N"/>
</dbReference>
<evidence type="ECO:0000259" key="7">
    <source>
        <dbReference type="PROSITE" id="PS50975"/>
    </source>
</evidence>
<evidence type="ECO:0000256" key="3">
    <source>
        <dbReference type="ARBA" id="ARBA00022741"/>
    </source>
</evidence>
<proteinExistence type="predicted"/>
<keyword evidence="5" id="KW-0092">Biotin</keyword>
<evidence type="ECO:0008006" key="11">
    <source>
        <dbReference type="Google" id="ProtNLM"/>
    </source>
</evidence>
<dbReference type="SUPFAM" id="SSF56059">
    <property type="entry name" value="Glutathione synthetase ATP-binding domain-like"/>
    <property type="match status" value="1"/>
</dbReference>
<reference evidence="9 10" key="2">
    <citation type="submission" date="2009-11" db="EMBL/GenBank/DDBJ databases">
        <title>The Genome Sequence of Allomyces macrogynus strain ATCC 38327.</title>
        <authorList>
            <consortium name="The Broad Institute Genome Sequencing Platform"/>
            <person name="Russ C."/>
            <person name="Cuomo C."/>
            <person name="Shea T."/>
            <person name="Young S.K."/>
            <person name="Zeng Q."/>
            <person name="Koehrsen M."/>
            <person name="Haas B."/>
            <person name="Borodovsky M."/>
            <person name="Guigo R."/>
            <person name="Alvarado L."/>
            <person name="Berlin A."/>
            <person name="Borenstein D."/>
            <person name="Chen Z."/>
            <person name="Engels R."/>
            <person name="Freedman E."/>
            <person name="Gellesch M."/>
            <person name="Goldberg J."/>
            <person name="Griggs A."/>
            <person name="Gujja S."/>
            <person name="Heiman D."/>
            <person name="Hepburn T."/>
            <person name="Howarth C."/>
            <person name="Jen D."/>
            <person name="Larson L."/>
            <person name="Lewis B."/>
            <person name="Mehta T."/>
            <person name="Park D."/>
            <person name="Pearson M."/>
            <person name="Roberts A."/>
            <person name="Saif S."/>
            <person name="Shenoy N."/>
            <person name="Sisk P."/>
            <person name="Stolte C."/>
            <person name="Sykes S."/>
            <person name="Walk T."/>
            <person name="White J."/>
            <person name="Yandava C."/>
            <person name="Burger G."/>
            <person name="Gray M.W."/>
            <person name="Holland P.W.H."/>
            <person name="King N."/>
            <person name="Lang F.B.F."/>
            <person name="Roger A.J."/>
            <person name="Ruiz-Trillo I."/>
            <person name="Lander E."/>
            <person name="Nusbaum C."/>
        </authorList>
    </citation>
    <scope>NUCLEOTIDE SEQUENCE [LARGE SCALE GENOMIC DNA]</scope>
    <source>
        <strain evidence="9 10">ATCC 38327</strain>
    </source>
</reference>
<dbReference type="Pfam" id="PF02785">
    <property type="entry name" value="Biotin_carb_C"/>
    <property type="match status" value="1"/>
</dbReference>
<dbReference type="PANTHER" id="PTHR18866">
    <property type="entry name" value="CARBOXYLASE:PYRUVATE/ACETYL-COA/PROPIONYL-COA CARBOXYLASE"/>
    <property type="match status" value="1"/>
</dbReference>
<dbReference type="STRING" id="578462.A0A0L0SGL0"/>
<dbReference type="InterPro" id="IPR011054">
    <property type="entry name" value="Rudment_hybrid_motif"/>
</dbReference>
<dbReference type="GO" id="GO:0046872">
    <property type="term" value="F:metal ion binding"/>
    <property type="evidence" value="ECO:0007669"/>
    <property type="project" value="InterPro"/>
</dbReference>
<evidence type="ECO:0000256" key="6">
    <source>
        <dbReference type="PROSITE-ProRule" id="PRU00409"/>
    </source>
</evidence>
<dbReference type="OMA" id="FDPMICK"/>
<organism evidence="9 10">
    <name type="scientific">Allomyces macrogynus (strain ATCC 38327)</name>
    <name type="common">Allomyces javanicus var. macrogynus</name>
    <dbReference type="NCBI Taxonomy" id="578462"/>
    <lineage>
        <taxon>Eukaryota</taxon>
        <taxon>Fungi</taxon>
        <taxon>Fungi incertae sedis</taxon>
        <taxon>Blastocladiomycota</taxon>
        <taxon>Blastocladiomycetes</taxon>
        <taxon>Blastocladiales</taxon>
        <taxon>Blastocladiaceae</taxon>
        <taxon>Allomyces</taxon>
    </lineage>
</organism>
<dbReference type="InterPro" id="IPR005482">
    <property type="entry name" value="Biotin_COase_C"/>
</dbReference>
<dbReference type="PANTHER" id="PTHR18866:SF127">
    <property type="match status" value="1"/>
</dbReference>
<dbReference type="PROSITE" id="PS00866">
    <property type="entry name" value="CPSASE_1"/>
    <property type="match status" value="1"/>
</dbReference>
<dbReference type="Gene3D" id="2.40.50.100">
    <property type="match status" value="1"/>
</dbReference>
<comment type="cofactor">
    <cofactor evidence="1">
        <name>biotin</name>
        <dbReference type="ChEBI" id="CHEBI:57586"/>
    </cofactor>
</comment>
<dbReference type="FunFam" id="3.40.50.20:FF:000010">
    <property type="entry name" value="Propionyl-CoA carboxylase subunit alpha"/>
    <property type="match status" value="1"/>
</dbReference>
<dbReference type="InterPro" id="IPR011053">
    <property type="entry name" value="Single_hybrid_motif"/>
</dbReference>
<evidence type="ECO:0000256" key="4">
    <source>
        <dbReference type="ARBA" id="ARBA00022840"/>
    </source>
</evidence>
<dbReference type="PROSITE" id="PS50975">
    <property type="entry name" value="ATP_GRASP"/>
    <property type="match status" value="1"/>
</dbReference>
<dbReference type="Proteomes" id="UP000054350">
    <property type="component" value="Unassembled WGS sequence"/>
</dbReference>
<name>A0A0L0SGL0_ALLM3</name>
<evidence type="ECO:0000313" key="10">
    <source>
        <dbReference type="Proteomes" id="UP000054350"/>
    </source>
</evidence>
<dbReference type="FunFam" id="3.30.1490.20:FF:000003">
    <property type="entry name" value="acetyl-CoA carboxylase isoform X1"/>
    <property type="match status" value="1"/>
</dbReference>
<keyword evidence="2" id="KW-0436">Ligase</keyword>
<dbReference type="OrthoDB" id="196847at2759"/>
<dbReference type="GO" id="GO:0005524">
    <property type="term" value="F:ATP binding"/>
    <property type="evidence" value="ECO:0007669"/>
    <property type="project" value="UniProtKB-UniRule"/>
</dbReference>
<evidence type="ECO:0000256" key="5">
    <source>
        <dbReference type="ARBA" id="ARBA00023267"/>
    </source>
</evidence>
<dbReference type="VEuPathDB" id="FungiDB:AMAG_06308"/>
<dbReference type="Pfam" id="PF00289">
    <property type="entry name" value="Biotin_carb_N"/>
    <property type="match status" value="1"/>
</dbReference>
<dbReference type="CDD" id="cd06850">
    <property type="entry name" value="biotinyl_domain"/>
    <property type="match status" value="1"/>
</dbReference>
<dbReference type="PROSITE" id="PS00867">
    <property type="entry name" value="CPSASE_2"/>
    <property type="match status" value="1"/>
</dbReference>
<dbReference type="InterPro" id="IPR050856">
    <property type="entry name" value="Biotin_carboxylase_complex"/>
</dbReference>
<keyword evidence="10" id="KW-1185">Reference proteome</keyword>
<dbReference type="SUPFAM" id="SSF51246">
    <property type="entry name" value="Rudiment single hybrid motif"/>
    <property type="match status" value="1"/>
</dbReference>
<dbReference type="EMBL" id="GG745338">
    <property type="protein sequence ID" value="KNE61490.1"/>
    <property type="molecule type" value="Genomic_DNA"/>
</dbReference>
<feature type="domain" description="ATP-grasp" evidence="7">
    <location>
        <begin position="134"/>
        <end position="349"/>
    </location>
</feature>
<protein>
    <recommendedName>
        <fullName evidence="11">Acetyl-CoA carboxylase, biotin carboxylase subunit</fullName>
    </recommendedName>
</protein>
<reference evidence="9 10" key="1">
    <citation type="submission" date="2009-11" db="EMBL/GenBank/DDBJ databases">
        <title>Annotation of Allomyces macrogynus ATCC 38327.</title>
        <authorList>
            <consortium name="The Broad Institute Genome Sequencing Platform"/>
            <person name="Russ C."/>
            <person name="Cuomo C."/>
            <person name="Burger G."/>
            <person name="Gray M.W."/>
            <person name="Holland P.W.H."/>
            <person name="King N."/>
            <person name="Lang F.B.F."/>
            <person name="Roger A.J."/>
            <person name="Ruiz-Trillo I."/>
            <person name="Young S.K."/>
            <person name="Zeng Q."/>
            <person name="Gargeya S."/>
            <person name="Fitzgerald M."/>
            <person name="Haas B."/>
            <person name="Abouelleil A."/>
            <person name="Alvarado L."/>
            <person name="Arachchi H.M."/>
            <person name="Berlin A."/>
            <person name="Chapman S.B."/>
            <person name="Gearin G."/>
            <person name="Goldberg J."/>
            <person name="Griggs A."/>
            <person name="Gujja S."/>
            <person name="Hansen M."/>
            <person name="Heiman D."/>
            <person name="Howarth C."/>
            <person name="Larimer J."/>
            <person name="Lui A."/>
            <person name="MacDonald P.J.P."/>
            <person name="McCowen C."/>
            <person name="Montmayeur A."/>
            <person name="Murphy C."/>
            <person name="Neiman D."/>
            <person name="Pearson M."/>
            <person name="Priest M."/>
            <person name="Roberts A."/>
            <person name="Saif S."/>
            <person name="Shea T."/>
            <person name="Sisk P."/>
            <person name="Stolte C."/>
            <person name="Sykes S."/>
            <person name="Wortman J."/>
            <person name="Nusbaum C."/>
            <person name="Birren B."/>
        </authorList>
    </citation>
    <scope>NUCLEOTIDE SEQUENCE [LARGE SCALE GENOMIC DNA]</scope>
    <source>
        <strain evidence="9 10">ATCC 38327</strain>
    </source>
</reference>
<dbReference type="InterPro" id="IPR005479">
    <property type="entry name" value="CPAse_ATP-bd"/>
</dbReference>
<dbReference type="Pfam" id="PF02786">
    <property type="entry name" value="CPSase_L_D2"/>
    <property type="match status" value="1"/>
</dbReference>
<dbReference type="InterPro" id="IPR000089">
    <property type="entry name" value="Biotin_lipoyl"/>
</dbReference>
<dbReference type="Gene3D" id="3.30.470.20">
    <property type="entry name" value="ATP-grasp fold, B domain"/>
    <property type="match status" value="1"/>
</dbReference>
<dbReference type="SUPFAM" id="SSF51230">
    <property type="entry name" value="Single hybrid motif"/>
    <property type="match status" value="1"/>
</dbReference>
<dbReference type="eggNOG" id="KOG0238">
    <property type="taxonomic scope" value="Eukaryota"/>
</dbReference>